<dbReference type="InterPro" id="IPR016007">
    <property type="entry name" value="Alpha_rhamnosid"/>
</dbReference>
<sequence>MKVVTDETWKVAQGPIMKNDIYDGEIYDARLEKPGWNAPNYN</sequence>
<evidence type="ECO:0000313" key="2">
    <source>
        <dbReference type="EMBL" id="GAH94838.1"/>
    </source>
</evidence>
<dbReference type="PANTHER" id="PTHR33307:SF6">
    <property type="entry name" value="ALPHA-RHAMNOSIDASE (EUROFUNG)-RELATED"/>
    <property type="match status" value="1"/>
</dbReference>
<dbReference type="InterPro" id="IPR013737">
    <property type="entry name" value="Bac_rhamnosid_N"/>
</dbReference>
<feature type="non-terminal residue" evidence="2">
    <location>
        <position position="42"/>
    </location>
</feature>
<organism evidence="2">
    <name type="scientific">marine sediment metagenome</name>
    <dbReference type="NCBI Taxonomy" id="412755"/>
    <lineage>
        <taxon>unclassified sequences</taxon>
        <taxon>metagenomes</taxon>
        <taxon>ecological metagenomes</taxon>
    </lineage>
</organism>
<accession>X1LL27</accession>
<gene>
    <name evidence="2" type="ORF">S03H2_71839</name>
</gene>
<comment type="caution">
    <text evidence="2">The sequence shown here is derived from an EMBL/GenBank/DDBJ whole genome shotgun (WGS) entry which is preliminary data.</text>
</comment>
<reference evidence="2" key="1">
    <citation type="journal article" date="2014" name="Front. Microbiol.">
        <title>High frequency of phylogenetically diverse reductive dehalogenase-homologous genes in deep subseafloor sedimentary metagenomes.</title>
        <authorList>
            <person name="Kawai M."/>
            <person name="Futagami T."/>
            <person name="Toyoda A."/>
            <person name="Takaki Y."/>
            <person name="Nishi S."/>
            <person name="Hori S."/>
            <person name="Arai W."/>
            <person name="Tsubouchi T."/>
            <person name="Morono Y."/>
            <person name="Uchiyama I."/>
            <person name="Ito T."/>
            <person name="Fujiyama A."/>
            <person name="Inagaki F."/>
            <person name="Takami H."/>
        </authorList>
    </citation>
    <scope>NUCLEOTIDE SEQUENCE</scope>
    <source>
        <strain evidence="2">Expedition CK06-06</strain>
    </source>
</reference>
<dbReference type="Pfam" id="PF08531">
    <property type="entry name" value="Bac_rhamnosid_N"/>
    <property type="match status" value="1"/>
</dbReference>
<feature type="domain" description="Bacterial alpha-L-rhamnosidase N-terminal" evidence="1">
    <location>
        <begin position="3"/>
        <end position="42"/>
    </location>
</feature>
<dbReference type="Gene3D" id="2.60.120.260">
    <property type="entry name" value="Galactose-binding domain-like"/>
    <property type="match status" value="1"/>
</dbReference>
<dbReference type="AlphaFoldDB" id="X1LL27"/>
<evidence type="ECO:0000259" key="1">
    <source>
        <dbReference type="Pfam" id="PF08531"/>
    </source>
</evidence>
<dbReference type="PANTHER" id="PTHR33307">
    <property type="entry name" value="ALPHA-RHAMNOSIDASE (EUROFUNG)"/>
    <property type="match status" value="1"/>
</dbReference>
<dbReference type="EMBL" id="BARU01048268">
    <property type="protein sequence ID" value="GAH94838.1"/>
    <property type="molecule type" value="Genomic_DNA"/>
</dbReference>
<name>X1LL27_9ZZZZ</name>
<proteinExistence type="predicted"/>
<protein>
    <recommendedName>
        <fullName evidence="1">Bacterial alpha-L-rhamnosidase N-terminal domain-containing protein</fullName>
    </recommendedName>
</protein>